<reference evidence="2 3" key="1">
    <citation type="submission" date="2018-06" db="EMBL/GenBank/DDBJ databases">
        <title>The Genome of Cuscuta australis (Dodder) Provides Insight into the Evolution of Plant Parasitism.</title>
        <authorList>
            <person name="Liu H."/>
        </authorList>
    </citation>
    <scope>NUCLEOTIDE SEQUENCE [LARGE SCALE GENOMIC DNA]</scope>
    <source>
        <strain evidence="3">cv. Yunnan</strain>
        <tissue evidence="2">Vines</tissue>
    </source>
</reference>
<evidence type="ECO:0000256" key="1">
    <source>
        <dbReference type="SAM" id="MobiDB-lite"/>
    </source>
</evidence>
<evidence type="ECO:0000313" key="2">
    <source>
        <dbReference type="EMBL" id="RAL40415.1"/>
    </source>
</evidence>
<comment type="caution">
    <text evidence="2">The sequence shown here is derived from an EMBL/GenBank/DDBJ whole genome shotgun (WGS) entry which is preliminary data.</text>
</comment>
<protein>
    <submittedName>
        <fullName evidence="2">Uncharacterized protein</fullName>
    </submittedName>
</protein>
<dbReference type="Proteomes" id="UP000249390">
    <property type="component" value="Unassembled WGS sequence"/>
</dbReference>
<sequence>MSRCFPYPPPGYTITRSNEEAALIESIKLQKEREKAKRERKEEKKRAKKEKRKERKEKAKQNLSDAAQKNEAHKQSSELKGGDIGVKRPSESEQLERSNLTEEFGHAVCSEHPNHSTDSTQDSNKRRRISSPPDVTRPHGNVIRIRLPSQKLVNNDSSSAPNEQMCSTSGRIDLPLQPKCESTSTAAAAGTTLWAALKAVEESLPSAPYSLKTCRTLRVSQKDVEKSLPSTPINTCALRVVKEAVEQRLSSAREETPMQKEEMRYRDLIEKWIPPSLNDDLDSLDQDWLFNGKRDTCVKKQHPTSTPNMLCSASALWPPRAQFLPDAEIYALPYTIPY</sequence>
<dbReference type="PANTHER" id="PTHR34660">
    <property type="entry name" value="MYB-LIKE PROTEIN X"/>
    <property type="match status" value="1"/>
</dbReference>
<dbReference type="EMBL" id="NQVE01000194">
    <property type="protein sequence ID" value="RAL40415.1"/>
    <property type="molecule type" value="Genomic_DNA"/>
</dbReference>
<evidence type="ECO:0000313" key="3">
    <source>
        <dbReference type="Proteomes" id="UP000249390"/>
    </source>
</evidence>
<accession>A0A328D3X5</accession>
<feature type="compositionally biased region" description="Basic residues" evidence="1">
    <location>
        <begin position="46"/>
        <end position="55"/>
    </location>
</feature>
<dbReference type="AlphaFoldDB" id="A0A328D3X5"/>
<name>A0A328D3X5_9ASTE</name>
<gene>
    <name evidence="2" type="ORF">DM860_006485</name>
</gene>
<dbReference type="PANTHER" id="PTHR34660:SF7">
    <property type="entry name" value="DNA LIGASE-LIKE PROTEIN"/>
    <property type="match status" value="1"/>
</dbReference>
<organism evidence="2 3">
    <name type="scientific">Cuscuta australis</name>
    <dbReference type="NCBI Taxonomy" id="267555"/>
    <lineage>
        <taxon>Eukaryota</taxon>
        <taxon>Viridiplantae</taxon>
        <taxon>Streptophyta</taxon>
        <taxon>Embryophyta</taxon>
        <taxon>Tracheophyta</taxon>
        <taxon>Spermatophyta</taxon>
        <taxon>Magnoliopsida</taxon>
        <taxon>eudicotyledons</taxon>
        <taxon>Gunneridae</taxon>
        <taxon>Pentapetalae</taxon>
        <taxon>asterids</taxon>
        <taxon>lamiids</taxon>
        <taxon>Solanales</taxon>
        <taxon>Convolvulaceae</taxon>
        <taxon>Cuscuteae</taxon>
        <taxon>Cuscuta</taxon>
        <taxon>Cuscuta subgen. Grammica</taxon>
        <taxon>Cuscuta sect. Cleistogrammica</taxon>
    </lineage>
</organism>
<proteinExistence type="predicted"/>
<feature type="compositionally biased region" description="Basic and acidic residues" evidence="1">
    <location>
        <begin position="68"/>
        <end position="105"/>
    </location>
</feature>
<keyword evidence="3" id="KW-1185">Reference proteome</keyword>
<feature type="region of interest" description="Disordered" evidence="1">
    <location>
        <begin position="28"/>
        <end position="141"/>
    </location>
</feature>
<feature type="compositionally biased region" description="Basic and acidic residues" evidence="1">
    <location>
        <begin position="28"/>
        <end position="45"/>
    </location>
</feature>